<reference evidence="6 7" key="1">
    <citation type="journal article" date="2021" name="Elife">
        <title>Chloroplast acquisition without the gene transfer in kleptoplastic sea slugs, Plakobranchus ocellatus.</title>
        <authorList>
            <person name="Maeda T."/>
            <person name="Takahashi S."/>
            <person name="Yoshida T."/>
            <person name="Shimamura S."/>
            <person name="Takaki Y."/>
            <person name="Nagai Y."/>
            <person name="Toyoda A."/>
            <person name="Suzuki Y."/>
            <person name="Arimoto A."/>
            <person name="Ishii H."/>
            <person name="Satoh N."/>
            <person name="Nishiyama T."/>
            <person name="Hasebe M."/>
            <person name="Maruyama T."/>
            <person name="Minagawa J."/>
            <person name="Obokata J."/>
            <person name="Shigenobu S."/>
        </authorList>
    </citation>
    <scope>NUCLEOTIDE SEQUENCE [LARGE SCALE GENOMIC DNA]</scope>
</reference>
<evidence type="ECO:0000313" key="7">
    <source>
        <dbReference type="Proteomes" id="UP000762676"/>
    </source>
</evidence>
<keyword evidence="7" id="KW-1185">Reference proteome</keyword>
<dbReference type="GO" id="GO:0005886">
    <property type="term" value="C:plasma membrane"/>
    <property type="evidence" value="ECO:0007669"/>
    <property type="project" value="TreeGrafter"/>
</dbReference>
<comment type="caution">
    <text evidence="6">The sequence shown here is derived from an EMBL/GenBank/DDBJ whole genome shotgun (WGS) entry which is preliminary data.</text>
</comment>
<evidence type="ECO:0000256" key="2">
    <source>
        <dbReference type="ARBA" id="ARBA00023002"/>
    </source>
</evidence>
<dbReference type="PROSITE" id="PS00080">
    <property type="entry name" value="MULTICOPPER_OXIDASE2"/>
    <property type="match status" value="1"/>
</dbReference>
<accession>A0AAV4FWG6</accession>
<keyword evidence="3" id="KW-0186">Copper</keyword>
<keyword evidence="2" id="KW-0560">Oxidoreductase</keyword>
<dbReference type="Proteomes" id="UP000762676">
    <property type="component" value="Unassembled WGS sequence"/>
</dbReference>
<protein>
    <submittedName>
        <fullName evidence="6">Laccase-4-like</fullName>
    </submittedName>
</protein>
<evidence type="ECO:0000256" key="4">
    <source>
        <dbReference type="SAM" id="MobiDB-lite"/>
    </source>
</evidence>
<dbReference type="SUPFAM" id="SSF49503">
    <property type="entry name" value="Cupredoxins"/>
    <property type="match status" value="1"/>
</dbReference>
<feature type="compositionally biased region" description="Acidic residues" evidence="4">
    <location>
        <begin position="152"/>
        <end position="163"/>
    </location>
</feature>
<name>A0AAV4FWG6_9GAST</name>
<feature type="domain" description="Plastocyanin-like" evidence="5">
    <location>
        <begin position="9"/>
        <end position="131"/>
    </location>
</feature>
<dbReference type="PANTHER" id="PTHR11709">
    <property type="entry name" value="MULTI-COPPER OXIDASE"/>
    <property type="match status" value="1"/>
</dbReference>
<feature type="region of interest" description="Disordered" evidence="4">
    <location>
        <begin position="138"/>
        <end position="167"/>
    </location>
</feature>
<gene>
    <name evidence="6" type="ORF">ElyMa_003948300</name>
</gene>
<dbReference type="Gene3D" id="2.60.40.420">
    <property type="entry name" value="Cupredoxins - blue copper proteins"/>
    <property type="match status" value="1"/>
</dbReference>
<dbReference type="AlphaFoldDB" id="A0AAV4FWG6"/>
<feature type="non-terminal residue" evidence="6">
    <location>
        <position position="1"/>
    </location>
</feature>
<dbReference type="GO" id="GO:0006826">
    <property type="term" value="P:iron ion transport"/>
    <property type="evidence" value="ECO:0007669"/>
    <property type="project" value="TreeGrafter"/>
</dbReference>
<dbReference type="GO" id="GO:0016491">
    <property type="term" value="F:oxidoreductase activity"/>
    <property type="evidence" value="ECO:0007669"/>
    <property type="project" value="UniProtKB-KW"/>
</dbReference>
<dbReference type="InterPro" id="IPR002355">
    <property type="entry name" value="Cu_oxidase_Cu_BS"/>
</dbReference>
<dbReference type="GO" id="GO:0005507">
    <property type="term" value="F:copper ion binding"/>
    <property type="evidence" value="ECO:0007669"/>
    <property type="project" value="InterPro"/>
</dbReference>
<evidence type="ECO:0000313" key="6">
    <source>
        <dbReference type="EMBL" id="GFR76640.1"/>
    </source>
</evidence>
<dbReference type="InterPro" id="IPR045087">
    <property type="entry name" value="Cu-oxidase_fam"/>
</dbReference>
<organism evidence="6 7">
    <name type="scientific">Elysia marginata</name>
    <dbReference type="NCBI Taxonomy" id="1093978"/>
    <lineage>
        <taxon>Eukaryota</taxon>
        <taxon>Metazoa</taxon>
        <taxon>Spiralia</taxon>
        <taxon>Lophotrochozoa</taxon>
        <taxon>Mollusca</taxon>
        <taxon>Gastropoda</taxon>
        <taxon>Heterobranchia</taxon>
        <taxon>Euthyneura</taxon>
        <taxon>Panpulmonata</taxon>
        <taxon>Sacoglossa</taxon>
        <taxon>Placobranchoidea</taxon>
        <taxon>Plakobranchidae</taxon>
        <taxon>Elysia</taxon>
    </lineage>
</organism>
<evidence type="ECO:0000256" key="3">
    <source>
        <dbReference type="ARBA" id="ARBA00023008"/>
    </source>
</evidence>
<dbReference type="InterPro" id="IPR011706">
    <property type="entry name" value="Cu-oxidase_C"/>
</dbReference>
<sequence>FTVQKDCAKEWCSCLHKLDVSLGDLVELIVVDQGVTFNANHPMHLHGFKFRAVALDKLNTSTSVQEVKALDERGGITRSTSRAPYKDTITVPDGGYVVLRFRADNPGMWLLHCHIEYHVDIGMGLMIQVGDKSEFPKPPKNFPKCGSWNFEAGDDEDDDDDDDNAHKNQPIMVQCLNPPNSAMSQRGVSSWMPTVVMAIMGVWGNMQHISTMLVHS</sequence>
<evidence type="ECO:0000259" key="5">
    <source>
        <dbReference type="Pfam" id="PF07731"/>
    </source>
</evidence>
<dbReference type="InterPro" id="IPR008972">
    <property type="entry name" value="Cupredoxin"/>
</dbReference>
<dbReference type="Pfam" id="PF07731">
    <property type="entry name" value="Cu-oxidase_2"/>
    <property type="match status" value="1"/>
</dbReference>
<dbReference type="CDD" id="cd13905">
    <property type="entry name" value="CuRO_3_tcLLC2_insect_like"/>
    <property type="match status" value="1"/>
</dbReference>
<proteinExistence type="predicted"/>
<keyword evidence="1" id="KW-0479">Metal-binding</keyword>
<evidence type="ECO:0000256" key="1">
    <source>
        <dbReference type="ARBA" id="ARBA00022723"/>
    </source>
</evidence>
<dbReference type="EMBL" id="BMAT01008036">
    <property type="protein sequence ID" value="GFR76640.1"/>
    <property type="molecule type" value="Genomic_DNA"/>
</dbReference>
<dbReference type="PANTHER" id="PTHR11709:SF394">
    <property type="entry name" value="FI03373P-RELATED"/>
    <property type="match status" value="1"/>
</dbReference>